<evidence type="ECO:0000313" key="3">
    <source>
        <dbReference type="Proteomes" id="UP001165289"/>
    </source>
</evidence>
<organism evidence="2 3">
    <name type="scientific">Oopsacas minuta</name>
    <dbReference type="NCBI Taxonomy" id="111878"/>
    <lineage>
        <taxon>Eukaryota</taxon>
        <taxon>Metazoa</taxon>
        <taxon>Porifera</taxon>
        <taxon>Hexactinellida</taxon>
        <taxon>Hexasterophora</taxon>
        <taxon>Lyssacinosida</taxon>
        <taxon>Leucopsacidae</taxon>
        <taxon>Oopsacas</taxon>
    </lineage>
</organism>
<dbReference type="GO" id="GO:0042981">
    <property type="term" value="P:regulation of apoptotic process"/>
    <property type="evidence" value="ECO:0007669"/>
    <property type="project" value="InterPro"/>
</dbReference>
<dbReference type="AlphaFoldDB" id="A0AAV7JU71"/>
<accession>A0AAV7JU71</accession>
<feature type="domain" description="DED" evidence="1">
    <location>
        <begin position="23"/>
        <end position="99"/>
    </location>
</feature>
<dbReference type="InterPro" id="IPR001875">
    <property type="entry name" value="DED_dom"/>
</dbReference>
<evidence type="ECO:0000313" key="2">
    <source>
        <dbReference type="EMBL" id="KAI6652543.1"/>
    </source>
</evidence>
<dbReference type="Proteomes" id="UP001165289">
    <property type="component" value="Unassembled WGS sequence"/>
</dbReference>
<dbReference type="PROSITE" id="PS50168">
    <property type="entry name" value="DED"/>
    <property type="match status" value="1"/>
</dbReference>
<evidence type="ECO:0000259" key="1">
    <source>
        <dbReference type="PROSITE" id="PS50168"/>
    </source>
</evidence>
<comment type="caution">
    <text evidence="2">The sequence shown here is derived from an EMBL/GenBank/DDBJ whole genome shotgun (WGS) entry which is preliminary data.</text>
</comment>
<name>A0AAV7JU71_9METZ</name>
<proteinExistence type="predicted"/>
<keyword evidence="3" id="KW-1185">Reference proteome</keyword>
<sequence length="478" mass="55270">MASYLPIEDPKLGTVYGSIFAMHRGMILKILSENLTTDLIQKIRFLNGLEVENTLKESTIEATIKFIRHLSNRKLLSLSHLISQLESLEQINLAGKLEEICKKLDIQDLERDREYARGELMEILESKSTGYLLKDPEARIAVVKTFEGESTNCEDYFVFKDSFSTQLSPAEFENCNSTIKLVQLLDSHRALRWKLFIEILESSCYRRYAKHLKKYLTEFGIDFEKSTDIHLYKIDGSDVTIKTFSIPSLDRLANKPWKDAKYSQIGCYRDGKALEHIRADLIKVISEEVLYPLNSVLCFTYQIPSKDKQQSSTLLEDLSNRCELCITLLIEILYYLEAVSIANRIQTIYEKLPIDIQELDKEFCDLVKLKISNKRGKAFKLLRNRICFARAFQSLSKEAVVRFGSCYAELNPPRYPPNKVEDLQDIFTLLLYLDASNCEINLVEEFKQVLEELDELGVSTIDKRKFYSTAKNLNCTFY</sequence>
<protein>
    <recommendedName>
        <fullName evidence="1">DED domain-containing protein</fullName>
    </recommendedName>
</protein>
<gene>
    <name evidence="2" type="ORF">LOD99_4328</name>
</gene>
<reference evidence="2 3" key="1">
    <citation type="journal article" date="2023" name="BMC Biol.">
        <title>The compact genome of the sponge Oopsacas minuta (Hexactinellida) is lacking key metazoan core genes.</title>
        <authorList>
            <person name="Santini S."/>
            <person name="Schenkelaars Q."/>
            <person name="Jourda C."/>
            <person name="Duchesne M."/>
            <person name="Belahbib H."/>
            <person name="Rocher C."/>
            <person name="Selva M."/>
            <person name="Riesgo A."/>
            <person name="Vervoort M."/>
            <person name="Leys S.P."/>
            <person name="Kodjabachian L."/>
            <person name="Le Bivic A."/>
            <person name="Borchiellini C."/>
            <person name="Claverie J.M."/>
            <person name="Renard E."/>
        </authorList>
    </citation>
    <scope>NUCLEOTIDE SEQUENCE [LARGE SCALE GENOMIC DNA]</scope>
    <source>
        <strain evidence="2">SPO-2</strain>
    </source>
</reference>
<dbReference type="EMBL" id="JAKMXF010000298">
    <property type="protein sequence ID" value="KAI6652543.1"/>
    <property type="molecule type" value="Genomic_DNA"/>
</dbReference>